<keyword evidence="3" id="KW-1185">Reference proteome</keyword>
<name>A0AA35YMF9_LACSI</name>
<proteinExistence type="predicted"/>
<accession>A0AA35YMF9</accession>
<feature type="region of interest" description="Disordered" evidence="1">
    <location>
        <begin position="67"/>
        <end position="91"/>
    </location>
</feature>
<sequence>MTSHGIFPTPLEYNLKFINSLGKRWGNVKSCLKSNGSLKKLKLYHLFDELQGYESNVAQTLRELSGAEARHQPKHALPPSPPTHLSSSPQSLTYAPPVKETYLILLLLGSLPKATFFISRATFLEEFPHPLSRVKQPAGYRLSYQIDS</sequence>
<dbReference type="AlphaFoldDB" id="A0AA35YMF9"/>
<dbReference type="EMBL" id="OX465079">
    <property type="protein sequence ID" value="CAI9276616.1"/>
    <property type="molecule type" value="Genomic_DNA"/>
</dbReference>
<reference evidence="2" key="1">
    <citation type="submission" date="2023-04" db="EMBL/GenBank/DDBJ databases">
        <authorList>
            <person name="Vijverberg K."/>
            <person name="Xiong W."/>
            <person name="Schranz E."/>
        </authorList>
    </citation>
    <scope>NUCLEOTIDE SEQUENCE</scope>
</reference>
<dbReference type="Proteomes" id="UP001177003">
    <property type="component" value="Chromosome 3"/>
</dbReference>
<evidence type="ECO:0000313" key="2">
    <source>
        <dbReference type="EMBL" id="CAI9276616.1"/>
    </source>
</evidence>
<organism evidence="2 3">
    <name type="scientific">Lactuca saligna</name>
    <name type="common">Willowleaf lettuce</name>
    <dbReference type="NCBI Taxonomy" id="75948"/>
    <lineage>
        <taxon>Eukaryota</taxon>
        <taxon>Viridiplantae</taxon>
        <taxon>Streptophyta</taxon>
        <taxon>Embryophyta</taxon>
        <taxon>Tracheophyta</taxon>
        <taxon>Spermatophyta</taxon>
        <taxon>Magnoliopsida</taxon>
        <taxon>eudicotyledons</taxon>
        <taxon>Gunneridae</taxon>
        <taxon>Pentapetalae</taxon>
        <taxon>asterids</taxon>
        <taxon>campanulids</taxon>
        <taxon>Asterales</taxon>
        <taxon>Asteraceae</taxon>
        <taxon>Cichorioideae</taxon>
        <taxon>Cichorieae</taxon>
        <taxon>Lactucinae</taxon>
        <taxon>Lactuca</taxon>
    </lineage>
</organism>
<protein>
    <submittedName>
        <fullName evidence="2">Uncharacterized protein</fullName>
    </submittedName>
</protein>
<gene>
    <name evidence="2" type="ORF">LSALG_LOCUS16587</name>
</gene>
<evidence type="ECO:0000313" key="3">
    <source>
        <dbReference type="Proteomes" id="UP001177003"/>
    </source>
</evidence>
<evidence type="ECO:0000256" key="1">
    <source>
        <dbReference type="SAM" id="MobiDB-lite"/>
    </source>
</evidence>